<dbReference type="GO" id="GO:0009506">
    <property type="term" value="C:plasmodesma"/>
    <property type="evidence" value="ECO:0007669"/>
    <property type="project" value="TreeGrafter"/>
</dbReference>
<organism evidence="10 11">
    <name type="scientific">Ceratopteris richardii</name>
    <name type="common">Triangle waterfern</name>
    <dbReference type="NCBI Taxonomy" id="49495"/>
    <lineage>
        <taxon>Eukaryota</taxon>
        <taxon>Viridiplantae</taxon>
        <taxon>Streptophyta</taxon>
        <taxon>Embryophyta</taxon>
        <taxon>Tracheophyta</taxon>
        <taxon>Polypodiopsida</taxon>
        <taxon>Polypodiidae</taxon>
        <taxon>Polypodiales</taxon>
        <taxon>Pteridineae</taxon>
        <taxon>Pteridaceae</taxon>
        <taxon>Parkerioideae</taxon>
        <taxon>Ceratopteris</taxon>
    </lineage>
</organism>
<protein>
    <recommendedName>
        <fullName evidence="9">Gnk2-homologous domain-containing protein</fullName>
    </recommendedName>
</protein>
<evidence type="ECO:0000256" key="6">
    <source>
        <dbReference type="ARBA" id="ARBA00023035"/>
    </source>
</evidence>
<evidence type="ECO:0000256" key="1">
    <source>
        <dbReference type="ARBA" id="ARBA00022529"/>
    </source>
</evidence>
<accession>A0A8T2QL41</accession>
<dbReference type="InterPro" id="IPR038408">
    <property type="entry name" value="GNK2_sf"/>
</dbReference>
<dbReference type="GO" id="GO:0042742">
    <property type="term" value="P:defense response to bacterium"/>
    <property type="evidence" value="ECO:0007669"/>
    <property type="project" value="UniProtKB-KW"/>
</dbReference>
<evidence type="ECO:0000256" key="4">
    <source>
        <dbReference type="ARBA" id="ARBA00022821"/>
    </source>
</evidence>
<name>A0A8T2QL41_CERRI</name>
<dbReference type="OMA" id="NIYSFAE"/>
<sequence length="301" mass="32693">MVAPRVLLFLFSFTLLQPSLLQSAPTDFISVIYQDCLRNSSSSLTTSFSRNLNIALGNFSTMASQGTYYSTATASASGTDPLYAVFQCRGDLTVETCYVCVQNATALLPNACPKSVGARIQLDGCFLRYDNRSFFSLDTNVRLALCNVKNDSDITTLTAIQNAMGRVISLAPQQQGFAFVVENAVYAEAQCIGYIDSSECSECLTSYSYGSFCVSSIGKGVFIRSCFYGFQLYNFFDRLPSPPPAPTPAPTAPLRGNAASPLADTVPASSIMSLTESNGHMQWNEPRSRKLQNLQDLINTT</sequence>
<dbReference type="EMBL" id="CM035439">
    <property type="protein sequence ID" value="KAH7284378.1"/>
    <property type="molecule type" value="Genomic_DNA"/>
</dbReference>
<evidence type="ECO:0000256" key="2">
    <source>
        <dbReference type="ARBA" id="ARBA00022577"/>
    </source>
</evidence>
<feature type="chain" id="PRO_5035802911" description="Gnk2-homologous domain-containing protein" evidence="8">
    <location>
        <begin position="24"/>
        <end position="301"/>
    </location>
</feature>
<dbReference type="OrthoDB" id="1933521at2759"/>
<dbReference type="CDD" id="cd23509">
    <property type="entry name" value="Gnk2-like"/>
    <property type="match status" value="2"/>
</dbReference>
<keyword evidence="4" id="KW-0611">Plant defense</keyword>
<dbReference type="Pfam" id="PF01657">
    <property type="entry name" value="Stress-antifung"/>
    <property type="match status" value="2"/>
</dbReference>
<dbReference type="GO" id="GO:0005537">
    <property type="term" value="F:D-mannose binding"/>
    <property type="evidence" value="ECO:0007669"/>
    <property type="project" value="UniProtKB-KW"/>
</dbReference>
<evidence type="ECO:0000313" key="10">
    <source>
        <dbReference type="EMBL" id="KAH7284378.1"/>
    </source>
</evidence>
<dbReference type="PROSITE" id="PS51473">
    <property type="entry name" value="GNK2"/>
    <property type="match status" value="2"/>
</dbReference>
<dbReference type="InterPro" id="IPR002902">
    <property type="entry name" value="GNK2"/>
</dbReference>
<keyword evidence="3" id="KW-0430">Lectin</keyword>
<keyword evidence="5" id="KW-0044">Antibiotic</keyword>
<evidence type="ECO:0000256" key="3">
    <source>
        <dbReference type="ARBA" id="ARBA00022734"/>
    </source>
</evidence>
<evidence type="ECO:0000256" key="7">
    <source>
        <dbReference type="ARBA" id="ARBA00023157"/>
    </source>
</evidence>
<keyword evidence="1" id="KW-0929">Antimicrobial</keyword>
<dbReference type="PANTHER" id="PTHR32080:SF54">
    <property type="entry name" value="GNK2-HOMOLOGOUS DOMAIN-CONTAINING PROTEIN"/>
    <property type="match status" value="1"/>
</dbReference>
<dbReference type="AlphaFoldDB" id="A0A8T2QL41"/>
<dbReference type="Gene3D" id="3.30.430.20">
    <property type="entry name" value="Gnk2 domain, C-X8-C-X2-C motif"/>
    <property type="match status" value="2"/>
</dbReference>
<keyword evidence="2" id="KW-0295">Fungicide</keyword>
<feature type="domain" description="Gnk2-homologous" evidence="9">
    <location>
        <begin position="139"/>
        <end position="235"/>
    </location>
</feature>
<feature type="domain" description="Gnk2-homologous" evidence="9">
    <location>
        <begin position="30"/>
        <end position="134"/>
    </location>
</feature>
<proteinExistence type="predicted"/>
<dbReference type="GO" id="GO:0050832">
    <property type="term" value="P:defense response to fungus"/>
    <property type="evidence" value="ECO:0007669"/>
    <property type="project" value="UniProtKB-KW"/>
</dbReference>
<evidence type="ECO:0000313" key="11">
    <source>
        <dbReference type="Proteomes" id="UP000825935"/>
    </source>
</evidence>
<gene>
    <name evidence="10" type="ORF">KP509_34G051900</name>
</gene>
<comment type="caution">
    <text evidence="10">The sequence shown here is derived from an EMBL/GenBank/DDBJ whole genome shotgun (WGS) entry which is preliminary data.</text>
</comment>
<dbReference type="Proteomes" id="UP000825935">
    <property type="component" value="Chromosome 34"/>
</dbReference>
<keyword evidence="7" id="KW-1015">Disulfide bond</keyword>
<dbReference type="GO" id="GO:0031640">
    <property type="term" value="P:killing of cells of another organism"/>
    <property type="evidence" value="ECO:0007669"/>
    <property type="project" value="UniProtKB-KW"/>
</dbReference>
<dbReference type="InterPro" id="IPR051378">
    <property type="entry name" value="Cell2Cell_Antifungal"/>
</dbReference>
<evidence type="ECO:0000256" key="8">
    <source>
        <dbReference type="SAM" id="SignalP"/>
    </source>
</evidence>
<evidence type="ECO:0000259" key="9">
    <source>
        <dbReference type="PROSITE" id="PS51473"/>
    </source>
</evidence>
<evidence type="ECO:0000256" key="5">
    <source>
        <dbReference type="ARBA" id="ARBA00023022"/>
    </source>
</evidence>
<reference evidence="10" key="1">
    <citation type="submission" date="2021-08" db="EMBL/GenBank/DDBJ databases">
        <title>WGS assembly of Ceratopteris richardii.</title>
        <authorList>
            <person name="Marchant D.B."/>
            <person name="Chen G."/>
            <person name="Jenkins J."/>
            <person name="Shu S."/>
            <person name="Leebens-Mack J."/>
            <person name="Grimwood J."/>
            <person name="Schmutz J."/>
            <person name="Soltis P."/>
            <person name="Soltis D."/>
            <person name="Chen Z.-H."/>
        </authorList>
    </citation>
    <scope>NUCLEOTIDE SEQUENCE</scope>
    <source>
        <strain evidence="10">Whitten #5841</strain>
        <tissue evidence="10">Leaf</tissue>
    </source>
</reference>
<dbReference type="PANTHER" id="PTHR32080">
    <property type="entry name" value="ANTIFUNGAL PROTEIN GINKBILOBIN-2-LIKE"/>
    <property type="match status" value="1"/>
</dbReference>
<keyword evidence="11" id="KW-1185">Reference proteome</keyword>
<feature type="signal peptide" evidence="8">
    <location>
        <begin position="1"/>
        <end position="23"/>
    </location>
</feature>
<keyword evidence="8" id="KW-0732">Signal</keyword>
<keyword evidence="6" id="KW-0465">Mannose-binding</keyword>